<dbReference type="SUPFAM" id="SSF53474">
    <property type="entry name" value="alpha/beta-Hydrolases"/>
    <property type="match status" value="1"/>
</dbReference>
<dbReference type="GO" id="GO:0052689">
    <property type="term" value="F:carboxylic ester hydrolase activity"/>
    <property type="evidence" value="ECO:0007669"/>
    <property type="project" value="TreeGrafter"/>
</dbReference>
<feature type="domain" description="Serine aminopeptidase S33" evidence="1">
    <location>
        <begin position="31"/>
        <end position="146"/>
    </location>
</feature>
<name>A0A9X1YQR0_9BURK</name>
<evidence type="ECO:0000259" key="1">
    <source>
        <dbReference type="Pfam" id="PF12146"/>
    </source>
</evidence>
<dbReference type="PANTHER" id="PTHR43265">
    <property type="entry name" value="ESTERASE ESTD"/>
    <property type="match status" value="1"/>
</dbReference>
<gene>
    <name evidence="2" type="ORF">LPC04_11575</name>
</gene>
<dbReference type="EMBL" id="JAJLJH010000002">
    <property type="protein sequence ID" value="MCK9686346.1"/>
    <property type="molecule type" value="Genomic_DNA"/>
</dbReference>
<reference evidence="2" key="1">
    <citation type="submission" date="2021-11" db="EMBL/GenBank/DDBJ databases">
        <title>BS-T2-15 a new species belonging to the Comamonadaceae family isolated from the soil of a French oak forest.</title>
        <authorList>
            <person name="Mieszkin S."/>
            <person name="Alain K."/>
        </authorList>
    </citation>
    <scope>NUCLEOTIDE SEQUENCE</scope>
    <source>
        <strain evidence="2">BS-T2-15</strain>
    </source>
</reference>
<sequence length="290" mass="31762">MSAERALTFDCQGDELVGVLCEPASPCETGVVVVVGGPQYRAGSHRQFVLLARALARQGFAVLRFDVRGMGDSAGAPRSFEDIGEDISAAIDTLVRHVPAVRRVALWGLCDGASAALLHVDAARDPRVRGLVLLNPWVRSPESLARVQLKHYYWQRLGQRAFWTKLLSGGVGQAAWRDLLANLKARRASAPRAAQLPYQHRMARGWAAFDGDILLVLSGNDYTAKEFVDTTRGDPAWTGALQHVRLQRHDLSEADHTFTAPAWRQRVEEITIAWLKTIAAAAPGTLREAA</sequence>
<accession>A0A9X1YQR0</accession>
<dbReference type="AlphaFoldDB" id="A0A9X1YQR0"/>
<evidence type="ECO:0000313" key="3">
    <source>
        <dbReference type="Proteomes" id="UP001139353"/>
    </source>
</evidence>
<proteinExistence type="predicted"/>
<dbReference type="RefSeq" id="WP_275682371.1">
    <property type="nucleotide sequence ID" value="NZ_JAJLJH010000002.1"/>
</dbReference>
<dbReference type="NCBIfam" id="TIGR03100">
    <property type="entry name" value="hydr1_PEP"/>
    <property type="match status" value="1"/>
</dbReference>
<dbReference type="Gene3D" id="3.40.50.1820">
    <property type="entry name" value="alpha/beta hydrolase"/>
    <property type="match status" value="1"/>
</dbReference>
<comment type="caution">
    <text evidence="2">The sequence shown here is derived from an EMBL/GenBank/DDBJ whole genome shotgun (WGS) entry which is preliminary data.</text>
</comment>
<keyword evidence="3" id="KW-1185">Reference proteome</keyword>
<keyword evidence="2" id="KW-0378">Hydrolase</keyword>
<organism evidence="2 3">
    <name type="scientific">Scleromatobacter humisilvae</name>
    <dbReference type="NCBI Taxonomy" id="2897159"/>
    <lineage>
        <taxon>Bacteria</taxon>
        <taxon>Pseudomonadati</taxon>
        <taxon>Pseudomonadota</taxon>
        <taxon>Betaproteobacteria</taxon>
        <taxon>Burkholderiales</taxon>
        <taxon>Sphaerotilaceae</taxon>
        <taxon>Scleromatobacter</taxon>
    </lineage>
</organism>
<dbReference type="InterPro" id="IPR022742">
    <property type="entry name" value="Hydrolase_4"/>
</dbReference>
<dbReference type="Proteomes" id="UP001139353">
    <property type="component" value="Unassembled WGS sequence"/>
</dbReference>
<protein>
    <submittedName>
        <fullName evidence="2">Hydrolase 1, exosortase A system-associated</fullName>
    </submittedName>
</protein>
<dbReference type="InterPro" id="IPR053145">
    <property type="entry name" value="AB_hydrolase_Est10"/>
</dbReference>
<dbReference type="InterPro" id="IPR017531">
    <property type="entry name" value="Hydrolase-1_PEP"/>
</dbReference>
<evidence type="ECO:0000313" key="2">
    <source>
        <dbReference type="EMBL" id="MCK9686346.1"/>
    </source>
</evidence>
<dbReference type="InterPro" id="IPR029058">
    <property type="entry name" value="AB_hydrolase_fold"/>
</dbReference>
<dbReference type="Pfam" id="PF12146">
    <property type="entry name" value="Hydrolase_4"/>
    <property type="match status" value="1"/>
</dbReference>
<dbReference type="PANTHER" id="PTHR43265:SF1">
    <property type="entry name" value="ESTERASE ESTD"/>
    <property type="match status" value="1"/>
</dbReference>